<proteinExistence type="predicted"/>
<organism evidence="1 2">
    <name type="scientific">Vibrio gallaecicus</name>
    <dbReference type="NCBI Taxonomy" id="552386"/>
    <lineage>
        <taxon>Bacteria</taxon>
        <taxon>Pseudomonadati</taxon>
        <taxon>Pseudomonadota</taxon>
        <taxon>Gammaproteobacteria</taxon>
        <taxon>Vibrionales</taxon>
        <taxon>Vibrionaceae</taxon>
        <taxon>Vibrio</taxon>
    </lineage>
</organism>
<dbReference type="RefSeq" id="WP_372266384.1">
    <property type="nucleotide sequence ID" value="NZ_JBFRUW010000048.1"/>
</dbReference>
<protein>
    <submittedName>
        <fullName evidence="1">Uncharacterized protein</fullName>
    </submittedName>
</protein>
<evidence type="ECO:0000313" key="1">
    <source>
        <dbReference type="EMBL" id="MFA0569233.1"/>
    </source>
</evidence>
<dbReference type="EMBL" id="JBFRUW010000048">
    <property type="protein sequence ID" value="MFA0569233.1"/>
    <property type="molecule type" value="Genomic_DNA"/>
</dbReference>
<comment type="caution">
    <text evidence="1">The sequence shown here is derived from an EMBL/GenBank/DDBJ whole genome shotgun (WGS) entry which is preliminary data.</text>
</comment>
<sequence>MLYKWDTIVAPPVAKLGISGGVLSFETNGADLSVPMLSYLFAYRHKQTFFSF</sequence>
<evidence type="ECO:0000313" key="2">
    <source>
        <dbReference type="Proteomes" id="UP001570417"/>
    </source>
</evidence>
<name>A0ABV4ND10_9VIBR</name>
<accession>A0ABV4ND10</accession>
<keyword evidence="2" id="KW-1185">Reference proteome</keyword>
<gene>
    <name evidence="1" type="ORF">AB4566_13240</name>
</gene>
<dbReference type="Proteomes" id="UP001570417">
    <property type="component" value="Unassembled WGS sequence"/>
</dbReference>
<reference evidence="1 2" key="1">
    <citation type="journal article" date="2024" name="ISME J.">
        <title>Tailless and filamentous prophages are predominant in marine Vibrio.</title>
        <authorList>
            <person name="Steensen K."/>
            <person name="Seneca J."/>
            <person name="Bartlau N."/>
            <person name="Yu X.A."/>
            <person name="Hussain F.A."/>
            <person name="Polz M.F."/>
        </authorList>
    </citation>
    <scope>NUCLEOTIDE SEQUENCE [LARGE SCALE GENOMIC DNA]</scope>
    <source>
        <strain evidence="1 2">10N.222.51.A1</strain>
    </source>
</reference>